<dbReference type="EMBL" id="CP041405">
    <property type="protein sequence ID" value="QDM45027.1"/>
    <property type="molecule type" value="Genomic_DNA"/>
</dbReference>
<keyword evidence="5" id="KW-1185">Reference proteome</keyword>
<keyword evidence="1" id="KW-1133">Transmembrane helix</keyword>
<accession>A0AAP9DVI6</accession>
<name>A0AAP9DVI6_PANTH</name>
<gene>
    <name evidence="3" type="ORF">FLT43_17200</name>
    <name evidence="2" type="ORF">M5W83_24265</name>
</gene>
<dbReference type="AlphaFoldDB" id="A0AAP9DVI6"/>
<organism evidence="3 4">
    <name type="scientific">Paenibacillus thiaminolyticus</name>
    <name type="common">Bacillus thiaminolyticus</name>
    <dbReference type="NCBI Taxonomy" id="49283"/>
    <lineage>
        <taxon>Bacteria</taxon>
        <taxon>Bacillati</taxon>
        <taxon>Bacillota</taxon>
        <taxon>Bacilli</taxon>
        <taxon>Bacillales</taxon>
        <taxon>Paenibacillaceae</taxon>
        <taxon>Paenibacillus</taxon>
    </lineage>
</organism>
<evidence type="ECO:0000313" key="5">
    <source>
        <dbReference type="Proteomes" id="UP001209276"/>
    </source>
</evidence>
<dbReference type="Proteomes" id="UP001209276">
    <property type="component" value="Unassembled WGS sequence"/>
</dbReference>
<reference evidence="3 4" key="1">
    <citation type="submission" date="2019-07" db="EMBL/GenBank/DDBJ databases">
        <title>Paenibacillus thiaminolyticus NRRL B-4156.</title>
        <authorList>
            <person name="Hehnly C."/>
            <person name="Zhang L."/>
        </authorList>
    </citation>
    <scope>NUCLEOTIDE SEQUENCE [LARGE SCALE GENOMIC DNA]</scope>
    <source>
        <strain evidence="3 4">NRRL B-4156</strain>
    </source>
</reference>
<dbReference type="Proteomes" id="UP000315377">
    <property type="component" value="Chromosome"/>
</dbReference>
<feature type="transmembrane region" description="Helical" evidence="1">
    <location>
        <begin position="12"/>
        <end position="35"/>
    </location>
</feature>
<evidence type="ECO:0000313" key="2">
    <source>
        <dbReference type="EMBL" id="MCY9610267.1"/>
    </source>
</evidence>
<dbReference type="GeneID" id="76997699"/>
<dbReference type="EMBL" id="JAMDMM010000052">
    <property type="protein sequence ID" value="MCY9610267.1"/>
    <property type="molecule type" value="Genomic_DNA"/>
</dbReference>
<sequence length="60" mass="6632">MNKERSRRPGTRCCGFFAVIVAVFVAVIVAVFVTWPMPVLESVPWPVLESVLVSVSVLEL</sequence>
<evidence type="ECO:0000313" key="4">
    <source>
        <dbReference type="Proteomes" id="UP000315377"/>
    </source>
</evidence>
<keyword evidence="1" id="KW-0812">Transmembrane</keyword>
<evidence type="ECO:0000313" key="3">
    <source>
        <dbReference type="EMBL" id="QDM45027.1"/>
    </source>
</evidence>
<dbReference type="RefSeq" id="WP_087443278.1">
    <property type="nucleotide sequence ID" value="NZ_CABMNB010000031.1"/>
</dbReference>
<keyword evidence="1" id="KW-0472">Membrane</keyword>
<proteinExistence type="predicted"/>
<evidence type="ECO:0000256" key="1">
    <source>
        <dbReference type="SAM" id="Phobius"/>
    </source>
</evidence>
<reference evidence="2 5" key="2">
    <citation type="submission" date="2022-05" db="EMBL/GenBank/DDBJ databases">
        <title>Genome Sequencing of Bee-Associated Microbes.</title>
        <authorList>
            <person name="Dunlap C."/>
        </authorList>
    </citation>
    <scope>NUCLEOTIDE SEQUENCE [LARGE SCALE GENOMIC DNA]</scope>
    <source>
        <strain evidence="2 5">NRRL B-14613</strain>
    </source>
</reference>
<protein>
    <submittedName>
        <fullName evidence="3">Uncharacterized protein</fullName>
    </submittedName>
</protein>